<dbReference type="Proteomes" id="UP000474967">
    <property type="component" value="Unassembled WGS sequence"/>
</dbReference>
<dbReference type="AlphaFoldDB" id="A0A6L9XX79"/>
<name>A0A6L9XX79_9MICO</name>
<organism evidence="2 3">
    <name type="scientific">Leifsonia tongyongensis</name>
    <dbReference type="NCBI Taxonomy" id="1268043"/>
    <lineage>
        <taxon>Bacteria</taxon>
        <taxon>Bacillati</taxon>
        <taxon>Actinomycetota</taxon>
        <taxon>Actinomycetes</taxon>
        <taxon>Micrococcales</taxon>
        <taxon>Microbacteriaceae</taxon>
        <taxon>Leifsonia</taxon>
    </lineage>
</organism>
<accession>A0A6L9XX79</accession>
<evidence type="ECO:0000313" key="2">
    <source>
        <dbReference type="EMBL" id="NEN06031.1"/>
    </source>
</evidence>
<dbReference type="InterPro" id="IPR001466">
    <property type="entry name" value="Beta-lactam-related"/>
</dbReference>
<dbReference type="EMBL" id="JAAGWY010000002">
    <property type="protein sequence ID" value="NEN06031.1"/>
    <property type="molecule type" value="Genomic_DNA"/>
</dbReference>
<dbReference type="PANTHER" id="PTHR43319:SF3">
    <property type="entry name" value="BETA-LACTAMASE-RELATED DOMAIN-CONTAINING PROTEIN"/>
    <property type="match status" value="1"/>
</dbReference>
<dbReference type="RefSeq" id="WP_163289489.1">
    <property type="nucleotide sequence ID" value="NZ_JAAGWY010000002.1"/>
</dbReference>
<comment type="caution">
    <text evidence="2">The sequence shown here is derived from an EMBL/GenBank/DDBJ whole genome shotgun (WGS) entry which is preliminary data.</text>
</comment>
<dbReference type="SUPFAM" id="SSF56601">
    <property type="entry name" value="beta-lactamase/transpeptidase-like"/>
    <property type="match status" value="1"/>
</dbReference>
<dbReference type="InterPro" id="IPR012338">
    <property type="entry name" value="Beta-lactam/transpept-like"/>
</dbReference>
<feature type="domain" description="Beta-lactamase-related" evidence="1">
    <location>
        <begin position="29"/>
        <end position="347"/>
    </location>
</feature>
<dbReference type="PANTHER" id="PTHR43319">
    <property type="entry name" value="BETA-LACTAMASE-RELATED"/>
    <property type="match status" value="1"/>
</dbReference>
<dbReference type="InterPro" id="IPR052907">
    <property type="entry name" value="Beta-lactamase/esterase"/>
</dbReference>
<dbReference type="Pfam" id="PF00144">
    <property type="entry name" value="Beta-lactamase"/>
    <property type="match status" value="1"/>
</dbReference>
<dbReference type="Gene3D" id="3.40.710.10">
    <property type="entry name" value="DD-peptidase/beta-lactamase superfamily"/>
    <property type="match status" value="1"/>
</dbReference>
<gene>
    <name evidence="2" type="ORF">G3T36_09100</name>
</gene>
<proteinExistence type="predicted"/>
<reference evidence="2 3" key="1">
    <citation type="journal article" date="2014" name="J. Microbiol.">
        <title>Diaminobutyricibacter tongyongensis gen. nov., sp. nov. and Homoserinibacter gongjuensis gen. nov., sp. nov. belong to the family Microbacteriaceae.</title>
        <authorList>
            <person name="Kim S.J."/>
            <person name="Ahn J.H."/>
            <person name="Weon H.Y."/>
            <person name="Hamada M."/>
            <person name="Suzuki K."/>
            <person name="Kwon S.W."/>
        </authorList>
    </citation>
    <scope>NUCLEOTIDE SEQUENCE [LARGE SCALE GENOMIC DNA]</scope>
    <source>
        <strain evidence="2 3">NBRC 108724</strain>
    </source>
</reference>
<sequence>MSDVGWVEASARDVGMDPAGLERAVALIDARRASAQLCVFRDDQIVLDRAFGCASDALFWTFSVSKPFVALAIHLLVERGQLTLDDPVALHWPEFARNGKDRITVRHVLTHRAGIPFSSGGLLGDVAAMADWDRSTALAENATPWWPAGRVVGYHILSYGFVLGEVVQRVSGMPVRDFVHANLLAPLGLNDIELGLADAEWPRHVPLRGQVMTDQVRRVVFNRRNVRQSVIPAAGISATARSVATFYRMLLAGGELDGVRVLQPSTIEEARRVSSDGEVDQLMHHPVRWAQGFQLGGPYGTRRPTGTHSDPRTFGHNGSSICNTWADPGRGLVFAYLTNLGAPRRASLRHNADVSDALLDACR</sequence>
<keyword evidence="3" id="KW-1185">Reference proteome</keyword>
<evidence type="ECO:0000259" key="1">
    <source>
        <dbReference type="Pfam" id="PF00144"/>
    </source>
</evidence>
<evidence type="ECO:0000313" key="3">
    <source>
        <dbReference type="Proteomes" id="UP000474967"/>
    </source>
</evidence>
<protein>
    <submittedName>
        <fullName evidence="2">Beta-lactamase family protein</fullName>
    </submittedName>
</protein>